<evidence type="ECO:0000313" key="3">
    <source>
        <dbReference type="Proteomes" id="UP000309138"/>
    </source>
</evidence>
<reference evidence="2 3" key="1">
    <citation type="submission" date="2019-04" db="EMBL/GenBank/DDBJ databases">
        <authorList>
            <person name="Yang Y."/>
            <person name="Wei D."/>
        </authorList>
    </citation>
    <scope>NUCLEOTIDE SEQUENCE [LARGE SCALE GENOMIC DNA]</scope>
    <source>
        <strain evidence="2 3">L-1-4w-11</strain>
    </source>
</reference>
<dbReference type="Proteomes" id="UP000309138">
    <property type="component" value="Unassembled WGS sequence"/>
</dbReference>
<dbReference type="EMBL" id="SWKR01000002">
    <property type="protein sequence ID" value="TKD51288.1"/>
    <property type="molecule type" value="Genomic_DNA"/>
</dbReference>
<sequence>MNILSILVGLSTIPFLIIGTIPLLGWSLWIVLLFLLLGAGLGALSDRTSGRNFNLILMVFAGFRLFLGGGIF</sequence>
<gene>
    <name evidence="2" type="ORF">FBR43_11375</name>
</gene>
<evidence type="ECO:0000256" key="1">
    <source>
        <dbReference type="SAM" id="Phobius"/>
    </source>
</evidence>
<organism evidence="2 3">
    <name type="scientific">Sphingomonas baiyangensis</name>
    <dbReference type="NCBI Taxonomy" id="2572576"/>
    <lineage>
        <taxon>Bacteria</taxon>
        <taxon>Pseudomonadati</taxon>
        <taxon>Pseudomonadota</taxon>
        <taxon>Alphaproteobacteria</taxon>
        <taxon>Sphingomonadales</taxon>
        <taxon>Sphingomonadaceae</taxon>
        <taxon>Sphingomonas</taxon>
    </lineage>
</organism>
<comment type="caution">
    <text evidence="2">The sequence shown here is derived from an EMBL/GenBank/DDBJ whole genome shotgun (WGS) entry which is preliminary data.</text>
</comment>
<feature type="transmembrane region" description="Helical" evidence="1">
    <location>
        <begin position="12"/>
        <end position="41"/>
    </location>
</feature>
<name>A0A4V5PTT9_9SPHN</name>
<feature type="transmembrane region" description="Helical" evidence="1">
    <location>
        <begin position="53"/>
        <end position="71"/>
    </location>
</feature>
<keyword evidence="1" id="KW-0472">Membrane</keyword>
<accession>A0A4V5PTT9</accession>
<dbReference type="AlphaFoldDB" id="A0A4V5PTT9"/>
<proteinExistence type="predicted"/>
<evidence type="ECO:0000313" key="2">
    <source>
        <dbReference type="EMBL" id="TKD51288.1"/>
    </source>
</evidence>
<keyword evidence="3" id="KW-1185">Reference proteome</keyword>
<protein>
    <submittedName>
        <fullName evidence="2">Uncharacterized protein</fullName>
    </submittedName>
</protein>
<keyword evidence="1" id="KW-0812">Transmembrane</keyword>
<dbReference type="RefSeq" id="WP_136943234.1">
    <property type="nucleotide sequence ID" value="NZ_SWKR01000002.1"/>
</dbReference>
<keyword evidence="1" id="KW-1133">Transmembrane helix</keyword>